<name>A0A9E7HCW3_9LILI</name>
<dbReference type="PANTHER" id="PTHR48222:SF4">
    <property type="entry name" value="PROTEINASE INHIBITOR, PROPEPTIDE"/>
    <property type="match status" value="1"/>
</dbReference>
<feature type="signal peptide" evidence="1">
    <location>
        <begin position="1"/>
        <end position="27"/>
    </location>
</feature>
<evidence type="ECO:0000259" key="2">
    <source>
        <dbReference type="Pfam" id="PF21864"/>
    </source>
</evidence>
<dbReference type="EMBL" id="CP097510">
    <property type="protein sequence ID" value="URE32081.1"/>
    <property type="molecule type" value="Genomic_DNA"/>
</dbReference>
<feature type="chain" id="PRO_5039352164" evidence="1">
    <location>
        <begin position="28"/>
        <end position="126"/>
    </location>
</feature>
<accession>A0A9E7HCW3</accession>
<dbReference type="AlphaFoldDB" id="A0A9E7HCW3"/>
<dbReference type="InterPro" id="IPR054059">
    <property type="entry name" value="MORF/ORRM1/DAG-like_MORF"/>
</dbReference>
<dbReference type="Gene3D" id="3.30.70.80">
    <property type="entry name" value="Peptidase S8 propeptide/proteinase inhibitor I9"/>
    <property type="match status" value="1"/>
</dbReference>
<dbReference type="Proteomes" id="UP001055439">
    <property type="component" value="Chromosome 8"/>
</dbReference>
<gene>
    <name evidence="3" type="ORF">MUK42_16114</name>
</gene>
<dbReference type="Pfam" id="PF21864">
    <property type="entry name" value="MORF_dom"/>
    <property type="match status" value="1"/>
</dbReference>
<keyword evidence="1" id="KW-0732">Signal</keyword>
<sequence>MKRFPVAFVVASILFFLSASLSVSVTAEEATVYIAYVQCPAGVEPEAFYIRTLAAVLGSEERAKDAVIHIYTNAAAGFAAKLTVKQVEELRSEFQFLCSSYDFEQPGVLQVVPDKIDHIDRTDVHV</sequence>
<dbReference type="OrthoDB" id="687377at2759"/>
<feature type="domain" description="MORF/ORRM1/DAG-like MORF" evidence="2">
    <location>
        <begin position="48"/>
        <end position="92"/>
    </location>
</feature>
<organism evidence="3 4">
    <name type="scientific">Musa troglodytarum</name>
    <name type="common">fe'i banana</name>
    <dbReference type="NCBI Taxonomy" id="320322"/>
    <lineage>
        <taxon>Eukaryota</taxon>
        <taxon>Viridiplantae</taxon>
        <taxon>Streptophyta</taxon>
        <taxon>Embryophyta</taxon>
        <taxon>Tracheophyta</taxon>
        <taxon>Spermatophyta</taxon>
        <taxon>Magnoliopsida</taxon>
        <taxon>Liliopsida</taxon>
        <taxon>Zingiberales</taxon>
        <taxon>Musaceae</taxon>
        <taxon>Musa</taxon>
    </lineage>
</organism>
<evidence type="ECO:0000313" key="4">
    <source>
        <dbReference type="Proteomes" id="UP001055439"/>
    </source>
</evidence>
<dbReference type="PANTHER" id="PTHR48222">
    <property type="entry name" value="PROTEINASE INHIBITOR, PROPEPTIDE"/>
    <property type="match status" value="1"/>
</dbReference>
<protein>
    <submittedName>
        <fullName evidence="3">Pi starvation-induced protein</fullName>
    </submittedName>
</protein>
<evidence type="ECO:0000256" key="1">
    <source>
        <dbReference type="SAM" id="SignalP"/>
    </source>
</evidence>
<evidence type="ECO:0000313" key="3">
    <source>
        <dbReference type="EMBL" id="URE32081.1"/>
    </source>
</evidence>
<dbReference type="InterPro" id="IPR037045">
    <property type="entry name" value="S8pro/Inhibitor_I9_sf"/>
</dbReference>
<proteinExistence type="predicted"/>
<reference evidence="3" key="1">
    <citation type="submission" date="2022-05" db="EMBL/GenBank/DDBJ databases">
        <title>The Musa troglodytarum L. genome provides insights into the mechanism of non-climacteric behaviour and enrichment of carotenoids.</title>
        <authorList>
            <person name="Wang J."/>
        </authorList>
    </citation>
    <scope>NUCLEOTIDE SEQUENCE</scope>
    <source>
        <tissue evidence="3">Leaf</tissue>
    </source>
</reference>
<keyword evidence="4" id="KW-1185">Reference proteome</keyword>